<comment type="caution">
    <text evidence="1">The sequence shown here is derived from an EMBL/GenBank/DDBJ whole genome shotgun (WGS) entry which is preliminary data.</text>
</comment>
<name>A0A9N8HX74_9STRA</name>
<dbReference type="SUPFAM" id="SSF56672">
    <property type="entry name" value="DNA/RNA polymerases"/>
    <property type="match status" value="1"/>
</dbReference>
<organism evidence="1 2">
    <name type="scientific">Seminavis robusta</name>
    <dbReference type="NCBI Taxonomy" id="568900"/>
    <lineage>
        <taxon>Eukaryota</taxon>
        <taxon>Sar</taxon>
        <taxon>Stramenopiles</taxon>
        <taxon>Ochrophyta</taxon>
        <taxon>Bacillariophyta</taxon>
        <taxon>Bacillariophyceae</taxon>
        <taxon>Bacillariophycidae</taxon>
        <taxon>Naviculales</taxon>
        <taxon>Naviculaceae</taxon>
        <taxon>Seminavis</taxon>
    </lineage>
</organism>
<feature type="non-terminal residue" evidence="1">
    <location>
        <position position="314"/>
    </location>
</feature>
<evidence type="ECO:0000313" key="1">
    <source>
        <dbReference type="EMBL" id="CAB9528085.1"/>
    </source>
</evidence>
<accession>A0A9N8HX74</accession>
<reference evidence="1" key="1">
    <citation type="submission" date="2020-06" db="EMBL/GenBank/DDBJ databases">
        <authorList>
            <consortium name="Plant Systems Biology data submission"/>
        </authorList>
    </citation>
    <scope>NUCLEOTIDE SEQUENCE</scope>
    <source>
        <strain evidence="1">D6</strain>
    </source>
</reference>
<dbReference type="OrthoDB" id="47509at2759"/>
<dbReference type="Proteomes" id="UP001153069">
    <property type="component" value="Unassembled WGS sequence"/>
</dbReference>
<proteinExistence type="predicted"/>
<evidence type="ECO:0000313" key="2">
    <source>
        <dbReference type="Proteomes" id="UP001153069"/>
    </source>
</evidence>
<protein>
    <recommendedName>
        <fullName evidence="3">Reverse transcriptase</fullName>
    </recommendedName>
</protein>
<sequence>MEALEAAIKRGAHPSAQAPEAATALRKEVEEKVAQGYARLIPWTELKKSLPSNIRISPIAAIPHKSRAYRMILDLSYMFTLDGIPWSSVNTASTPSDPPLQSMTQLGQVLPRLIHRMATSSEDEGPWVFMKLDIKDGFWRMVVPEDQEYNFCYVLPQTTPNEPIQIVVPSSLQMGWKYSPPYFCAATETGRDVAETLASKSTLPPHPFETMTMNIDEELNLFQIQHPSQWTEDELPERLQNLNRLLEVYVDDFVAAIQCTNPQVLLHHSRALLHAIHSIFPAAPDPDRDPDDEPVSLKKLLQGEGVWAFRKEIL</sequence>
<dbReference type="AlphaFoldDB" id="A0A9N8HX74"/>
<gene>
    <name evidence="1" type="ORF">SEMRO_2145_G316350.2</name>
</gene>
<evidence type="ECO:0008006" key="3">
    <source>
        <dbReference type="Google" id="ProtNLM"/>
    </source>
</evidence>
<dbReference type="InterPro" id="IPR043502">
    <property type="entry name" value="DNA/RNA_pol_sf"/>
</dbReference>
<dbReference type="EMBL" id="CAICTM010002143">
    <property type="protein sequence ID" value="CAB9528085.1"/>
    <property type="molecule type" value="Genomic_DNA"/>
</dbReference>
<keyword evidence="2" id="KW-1185">Reference proteome</keyword>